<dbReference type="Pfam" id="PF07110">
    <property type="entry name" value="EthD"/>
    <property type="match status" value="1"/>
</dbReference>
<proteinExistence type="inferred from homology"/>
<dbReference type="AlphaFoldDB" id="A0AAJ0GFX7"/>
<evidence type="ECO:0000259" key="2">
    <source>
        <dbReference type="Pfam" id="PF07110"/>
    </source>
</evidence>
<evidence type="ECO:0000313" key="3">
    <source>
        <dbReference type="EMBL" id="KAK3056775.1"/>
    </source>
</evidence>
<organism evidence="3 4">
    <name type="scientific">Extremus antarcticus</name>
    <dbReference type="NCBI Taxonomy" id="702011"/>
    <lineage>
        <taxon>Eukaryota</taxon>
        <taxon>Fungi</taxon>
        <taxon>Dikarya</taxon>
        <taxon>Ascomycota</taxon>
        <taxon>Pezizomycotina</taxon>
        <taxon>Dothideomycetes</taxon>
        <taxon>Dothideomycetidae</taxon>
        <taxon>Mycosphaerellales</taxon>
        <taxon>Extremaceae</taxon>
        <taxon>Extremus</taxon>
    </lineage>
</organism>
<protein>
    <recommendedName>
        <fullName evidence="2">EthD domain-containing protein</fullName>
    </recommendedName>
</protein>
<dbReference type="InterPro" id="IPR009799">
    <property type="entry name" value="EthD_dom"/>
</dbReference>
<comment type="similarity">
    <text evidence="1">Belongs to the tpcK family.</text>
</comment>
<dbReference type="InterPro" id="IPR011008">
    <property type="entry name" value="Dimeric_a/b-barrel"/>
</dbReference>
<dbReference type="Gene3D" id="3.30.70.100">
    <property type="match status" value="1"/>
</dbReference>
<name>A0AAJ0GFX7_9PEZI</name>
<dbReference type="Proteomes" id="UP001271007">
    <property type="component" value="Unassembled WGS sequence"/>
</dbReference>
<sequence>MSFPAEKKYLKITLCLNKLDHLTNEEFSEYWRTTHADLALSNKTFTDRCRRYNQHHATPETKEIARSFGNPTLDFDGIAEVWVDDLEAWKEISADQDFLEKILPDEKKFIQHPITVMLGYDYTVVGEKAPR</sequence>
<keyword evidence="4" id="KW-1185">Reference proteome</keyword>
<evidence type="ECO:0000313" key="4">
    <source>
        <dbReference type="Proteomes" id="UP001271007"/>
    </source>
</evidence>
<gene>
    <name evidence="3" type="ORF">LTR09_002568</name>
</gene>
<feature type="domain" description="EthD" evidence="2">
    <location>
        <begin position="21"/>
        <end position="111"/>
    </location>
</feature>
<comment type="caution">
    <text evidence="3">The sequence shown here is derived from an EMBL/GenBank/DDBJ whole genome shotgun (WGS) entry which is preliminary data.</text>
</comment>
<dbReference type="GO" id="GO:0016491">
    <property type="term" value="F:oxidoreductase activity"/>
    <property type="evidence" value="ECO:0007669"/>
    <property type="project" value="InterPro"/>
</dbReference>
<accession>A0AAJ0GFX7</accession>
<dbReference type="SUPFAM" id="SSF54909">
    <property type="entry name" value="Dimeric alpha+beta barrel"/>
    <property type="match status" value="1"/>
</dbReference>
<evidence type="ECO:0000256" key="1">
    <source>
        <dbReference type="ARBA" id="ARBA00005986"/>
    </source>
</evidence>
<reference evidence="3" key="1">
    <citation type="submission" date="2023-04" db="EMBL/GenBank/DDBJ databases">
        <title>Black Yeasts Isolated from many extreme environments.</title>
        <authorList>
            <person name="Coleine C."/>
            <person name="Stajich J.E."/>
            <person name="Selbmann L."/>
        </authorList>
    </citation>
    <scope>NUCLEOTIDE SEQUENCE</scope>
    <source>
        <strain evidence="3">CCFEE 5312</strain>
    </source>
</reference>
<dbReference type="EMBL" id="JAWDJX010000005">
    <property type="protein sequence ID" value="KAK3056775.1"/>
    <property type="molecule type" value="Genomic_DNA"/>
</dbReference>